<dbReference type="SUPFAM" id="SSF46894">
    <property type="entry name" value="C-terminal effector domain of the bipartite response regulators"/>
    <property type="match status" value="1"/>
</dbReference>
<dbReference type="CDD" id="cd15831">
    <property type="entry name" value="BTAD"/>
    <property type="match status" value="1"/>
</dbReference>
<accession>A0A1A9AAW0</accession>
<evidence type="ECO:0000259" key="6">
    <source>
        <dbReference type="SMART" id="SM01043"/>
    </source>
</evidence>
<dbReference type="Gene3D" id="1.25.40.10">
    <property type="entry name" value="Tetratricopeptide repeat domain"/>
    <property type="match status" value="1"/>
</dbReference>
<dbReference type="SMART" id="SM00862">
    <property type="entry name" value="Trans_reg_C"/>
    <property type="match status" value="1"/>
</dbReference>
<dbReference type="InterPro" id="IPR016032">
    <property type="entry name" value="Sig_transdc_resp-reg_C-effctor"/>
</dbReference>
<dbReference type="InterPro" id="IPR051677">
    <property type="entry name" value="AfsR-DnrI-RedD_regulator"/>
</dbReference>
<dbReference type="InterPro" id="IPR005158">
    <property type="entry name" value="BTAD"/>
</dbReference>
<evidence type="ECO:0000256" key="2">
    <source>
        <dbReference type="ARBA" id="ARBA00023015"/>
    </source>
</evidence>
<keyword evidence="3 7" id="KW-0238">DNA-binding</keyword>
<gene>
    <name evidence="7" type="ORF">GA0070621_4721</name>
</gene>
<organism evidence="7 8">
    <name type="scientific">Micromonospora narathiwatensis</name>
    <dbReference type="NCBI Taxonomy" id="299146"/>
    <lineage>
        <taxon>Bacteria</taxon>
        <taxon>Bacillati</taxon>
        <taxon>Actinomycetota</taxon>
        <taxon>Actinomycetes</taxon>
        <taxon>Micromonosporales</taxon>
        <taxon>Micromonosporaceae</taxon>
        <taxon>Micromonospora</taxon>
    </lineage>
</organism>
<dbReference type="Proteomes" id="UP000198765">
    <property type="component" value="Chromosome I"/>
</dbReference>
<evidence type="ECO:0000259" key="5">
    <source>
        <dbReference type="SMART" id="SM00862"/>
    </source>
</evidence>
<sequence length="265" mass="29583">MYLSGYRSRNLLAALLLDANRAVSIERLIDVVWDQQPPGTARQQIQNRVGRLRALLGDSSTERIARAGGSYVLEVSEDKIDGLRFRGLCAEAEQARRQGQPERAANLLHRGLNLWHGAALQDVDSPALRGEAVRWEEARLRAIEMLVELEFSHQRHTAITADLRTWIQHYPYHEGLHCRLAEALHAGSRTAEALQVLQELKVRLARELGIDVGPGVHDLQRRLLGTTAETDEPAHLSRQAAEAIHRALTETTQALKVLSSAIANY</sequence>
<keyword evidence="2" id="KW-0805">Transcription regulation</keyword>
<dbReference type="PATRIC" id="fig|299146.4.peg.4875"/>
<dbReference type="GO" id="GO:0006355">
    <property type="term" value="P:regulation of DNA-templated transcription"/>
    <property type="evidence" value="ECO:0007669"/>
    <property type="project" value="InterPro"/>
</dbReference>
<evidence type="ECO:0000313" key="8">
    <source>
        <dbReference type="Proteomes" id="UP000198765"/>
    </source>
</evidence>
<dbReference type="GO" id="GO:0003677">
    <property type="term" value="F:DNA binding"/>
    <property type="evidence" value="ECO:0007669"/>
    <property type="project" value="UniProtKB-KW"/>
</dbReference>
<dbReference type="InterPro" id="IPR001867">
    <property type="entry name" value="OmpR/PhoB-type_DNA-bd"/>
</dbReference>
<feature type="domain" description="OmpR/PhoB-type" evidence="5">
    <location>
        <begin position="5"/>
        <end position="73"/>
    </location>
</feature>
<dbReference type="EMBL" id="LT594324">
    <property type="protein sequence ID" value="SBT53238.1"/>
    <property type="molecule type" value="Genomic_DNA"/>
</dbReference>
<dbReference type="InterPro" id="IPR036388">
    <property type="entry name" value="WH-like_DNA-bd_sf"/>
</dbReference>
<dbReference type="PANTHER" id="PTHR35807:SF1">
    <property type="entry name" value="TRANSCRIPTIONAL REGULATOR REDD"/>
    <property type="match status" value="1"/>
</dbReference>
<dbReference type="PANTHER" id="PTHR35807">
    <property type="entry name" value="TRANSCRIPTIONAL REGULATOR REDD-RELATED"/>
    <property type="match status" value="1"/>
</dbReference>
<reference evidence="7 8" key="1">
    <citation type="submission" date="2016-06" db="EMBL/GenBank/DDBJ databases">
        <authorList>
            <person name="Kjaerup R.B."/>
            <person name="Dalgaard T.S."/>
            <person name="Juul-Madsen H.R."/>
        </authorList>
    </citation>
    <scope>NUCLEOTIDE SEQUENCE [LARGE SCALE GENOMIC DNA]</scope>
    <source>
        <strain evidence="7 8">DSM 45248</strain>
    </source>
</reference>
<evidence type="ECO:0000256" key="1">
    <source>
        <dbReference type="ARBA" id="ARBA00005820"/>
    </source>
</evidence>
<dbReference type="Gene3D" id="1.10.10.10">
    <property type="entry name" value="Winged helix-like DNA-binding domain superfamily/Winged helix DNA-binding domain"/>
    <property type="match status" value="1"/>
</dbReference>
<dbReference type="Pfam" id="PF00486">
    <property type="entry name" value="Trans_reg_C"/>
    <property type="match status" value="1"/>
</dbReference>
<dbReference type="InterPro" id="IPR011990">
    <property type="entry name" value="TPR-like_helical_dom_sf"/>
</dbReference>
<name>A0A1A9AAW0_9ACTN</name>
<proteinExistence type="inferred from homology"/>
<feature type="domain" description="Bacterial transcriptional activator" evidence="6">
    <location>
        <begin position="80"/>
        <end position="224"/>
    </location>
</feature>
<evidence type="ECO:0000256" key="3">
    <source>
        <dbReference type="ARBA" id="ARBA00023125"/>
    </source>
</evidence>
<evidence type="ECO:0000313" key="7">
    <source>
        <dbReference type="EMBL" id="SBT53238.1"/>
    </source>
</evidence>
<protein>
    <submittedName>
        <fullName evidence="7">DNA-binding transcriptional activator of the SARP family</fullName>
    </submittedName>
</protein>
<keyword evidence="8" id="KW-1185">Reference proteome</keyword>
<comment type="similarity">
    <text evidence="1">Belongs to the AfsR/DnrI/RedD regulatory family.</text>
</comment>
<evidence type="ECO:0000256" key="4">
    <source>
        <dbReference type="ARBA" id="ARBA00023163"/>
    </source>
</evidence>
<dbReference type="SMART" id="SM01043">
    <property type="entry name" value="BTAD"/>
    <property type="match status" value="1"/>
</dbReference>
<keyword evidence="4" id="KW-0804">Transcription</keyword>
<dbReference type="AlphaFoldDB" id="A0A1A9AAW0"/>
<dbReference type="GO" id="GO:0000160">
    <property type="term" value="P:phosphorelay signal transduction system"/>
    <property type="evidence" value="ECO:0007669"/>
    <property type="project" value="InterPro"/>
</dbReference>
<dbReference type="SUPFAM" id="SSF48452">
    <property type="entry name" value="TPR-like"/>
    <property type="match status" value="1"/>
</dbReference>
<dbReference type="OrthoDB" id="3208838at2"/>
<dbReference type="Pfam" id="PF03704">
    <property type="entry name" value="BTAD"/>
    <property type="match status" value="1"/>
</dbReference>